<proteinExistence type="predicted"/>
<dbReference type="GO" id="GO:0016787">
    <property type="term" value="F:hydrolase activity"/>
    <property type="evidence" value="ECO:0007669"/>
    <property type="project" value="UniProtKB-KW"/>
</dbReference>
<reference evidence="2 3" key="1">
    <citation type="submission" date="2024-08" db="EMBL/GenBank/DDBJ databases">
        <title>Clostridium lapicellarii sp. nov., and Clostridium renhuaiense sp. nov., two species isolated from the mud in a fermentation cellar used for producing sauce-flavour Chinese liquors.</title>
        <authorList>
            <person name="Yang F."/>
            <person name="Wang H."/>
            <person name="Chen L.Q."/>
            <person name="Zhou N."/>
            <person name="Lu J.J."/>
            <person name="Pu X.X."/>
            <person name="Wan B."/>
            <person name="Wang L."/>
            <person name="Liu S.J."/>
        </authorList>
    </citation>
    <scope>NUCLEOTIDE SEQUENCE [LARGE SCALE GENOMIC DNA]</scope>
    <source>
        <strain evidence="2 3">MT-5</strain>
    </source>
</reference>
<name>A0ABV4BLT1_9CLOT</name>
<dbReference type="Pfam" id="PF12146">
    <property type="entry name" value="Hydrolase_4"/>
    <property type="match status" value="1"/>
</dbReference>
<dbReference type="PANTHER" id="PTHR11614">
    <property type="entry name" value="PHOSPHOLIPASE-RELATED"/>
    <property type="match status" value="1"/>
</dbReference>
<comment type="caution">
    <text evidence="2">The sequence shown here is derived from an EMBL/GenBank/DDBJ whole genome shotgun (WGS) entry which is preliminary data.</text>
</comment>
<dbReference type="InterPro" id="IPR051044">
    <property type="entry name" value="MAG_DAG_Lipase"/>
</dbReference>
<protein>
    <submittedName>
        <fullName evidence="2">Alpha/beta fold hydrolase</fullName>
    </submittedName>
</protein>
<gene>
    <name evidence="2" type="ORF">AB8U03_03190</name>
</gene>
<sequence>MCNSIEYKSETFFYRDQQNVKLFTKKWLPCDESRIKGIIQVAHGMGETADYYREFSVNMVKLGFAVYINEARGHGRTAGNINAPSYEESAGYMGEDGISWMVEDIRLLTDIIKIENPGLPNFLLGHSLGSVLAQIYAYKYGSKVNGIIYSGTTGPIDGRKIEKLIEVVEEEVAEVGRKGKSVKTADYFFRHYNDKFQPAKTDYDWLTSDFTMLEDTLSSPYAAIDYKVGYYEDFIDALKNLHREEFIKKIPEDLSILSISGNDDPFGNYGESIKTLFQTYKKFGIKDITYKIYKNGRHEMLREVNRNEVMRDLYNWLCSHI</sequence>
<keyword evidence="2" id="KW-0378">Hydrolase</keyword>
<dbReference type="EMBL" id="JBGEWD010000002">
    <property type="protein sequence ID" value="MEY7999212.1"/>
    <property type="molecule type" value="Genomic_DNA"/>
</dbReference>
<dbReference type="InterPro" id="IPR022742">
    <property type="entry name" value="Hydrolase_4"/>
</dbReference>
<evidence type="ECO:0000259" key="1">
    <source>
        <dbReference type="Pfam" id="PF12146"/>
    </source>
</evidence>
<dbReference type="InterPro" id="IPR029058">
    <property type="entry name" value="AB_hydrolase_fold"/>
</dbReference>
<accession>A0ABV4BLT1</accession>
<dbReference type="Gene3D" id="3.40.50.1820">
    <property type="entry name" value="alpha/beta hydrolase"/>
    <property type="match status" value="1"/>
</dbReference>
<organism evidence="2 3">
    <name type="scientific">Clostridium moutaii</name>
    <dbReference type="NCBI Taxonomy" id="3240932"/>
    <lineage>
        <taxon>Bacteria</taxon>
        <taxon>Bacillati</taxon>
        <taxon>Bacillota</taxon>
        <taxon>Clostridia</taxon>
        <taxon>Eubacteriales</taxon>
        <taxon>Clostridiaceae</taxon>
        <taxon>Clostridium</taxon>
    </lineage>
</organism>
<dbReference type="SUPFAM" id="SSF53474">
    <property type="entry name" value="alpha/beta-Hydrolases"/>
    <property type="match status" value="1"/>
</dbReference>
<dbReference type="Proteomes" id="UP001564657">
    <property type="component" value="Unassembled WGS sequence"/>
</dbReference>
<feature type="domain" description="Serine aminopeptidase S33" evidence="1">
    <location>
        <begin position="35"/>
        <end position="304"/>
    </location>
</feature>
<evidence type="ECO:0000313" key="3">
    <source>
        <dbReference type="Proteomes" id="UP001564657"/>
    </source>
</evidence>
<dbReference type="RefSeq" id="WP_369703101.1">
    <property type="nucleotide sequence ID" value="NZ_JBGEWD010000002.1"/>
</dbReference>
<keyword evidence="3" id="KW-1185">Reference proteome</keyword>
<evidence type="ECO:0000313" key="2">
    <source>
        <dbReference type="EMBL" id="MEY7999212.1"/>
    </source>
</evidence>